<sequence>MRNFDVFGPAGAGEESSASPNAEHQTSDPKGDVRKMLLRPMRVDLRDGRIIIGRFESLDAHRNILLSVAEEHAPCAVESGFSDAEVVNSGDRAAQNRVAPMQYVSRRMGLVLVPSHEIVSIYAQR</sequence>
<dbReference type="SMART" id="SM00651">
    <property type="entry name" value="Sm"/>
    <property type="match status" value="1"/>
</dbReference>
<feature type="region of interest" description="Disordered" evidence="1">
    <location>
        <begin position="1"/>
        <end position="35"/>
    </location>
</feature>
<dbReference type="InterPro" id="IPR010920">
    <property type="entry name" value="LSM_dom_sf"/>
</dbReference>
<dbReference type="EMBL" id="VRMN01000001">
    <property type="protein sequence ID" value="KAA8498445.1"/>
    <property type="molecule type" value="Genomic_DNA"/>
</dbReference>
<evidence type="ECO:0000313" key="4">
    <source>
        <dbReference type="Proteomes" id="UP000324585"/>
    </source>
</evidence>
<dbReference type="AlphaFoldDB" id="A0A5J4Z552"/>
<dbReference type="Gene3D" id="2.30.30.100">
    <property type="match status" value="1"/>
</dbReference>
<comment type="caution">
    <text evidence="3">The sequence shown here is derived from an EMBL/GenBank/DDBJ whole genome shotgun (WGS) entry which is preliminary data.</text>
</comment>
<accession>A0A5J4Z552</accession>
<name>A0A5J4Z552_PORPP</name>
<protein>
    <recommendedName>
        <fullName evidence="2">Sm domain-containing protein</fullName>
    </recommendedName>
</protein>
<reference evidence="4" key="1">
    <citation type="journal article" date="2019" name="Nat. Commun.">
        <title>Expansion of phycobilisome linker gene families in mesophilic red algae.</title>
        <authorList>
            <person name="Lee J."/>
            <person name="Kim D."/>
            <person name="Bhattacharya D."/>
            <person name="Yoon H.S."/>
        </authorList>
    </citation>
    <scope>NUCLEOTIDE SEQUENCE [LARGE SCALE GENOMIC DNA]</scope>
    <source>
        <strain evidence="4">CCMP 1328</strain>
    </source>
</reference>
<gene>
    <name evidence="3" type="ORF">FVE85_6030</name>
</gene>
<dbReference type="Pfam" id="PF01423">
    <property type="entry name" value="LSM"/>
    <property type="match status" value="1"/>
</dbReference>
<dbReference type="InterPro" id="IPR050914">
    <property type="entry name" value="snRNP_SmB/NAA38-like"/>
</dbReference>
<keyword evidence="4" id="KW-1185">Reference proteome</keyword>
<feature type="compositionally biased region" description="Basic and acidic residues" evidence="1">
    <location>
        <begin position="25"/>
        <end position="35"/>
    </location>
</feature>
<proteinExistence type="predicted"/>
<evidence type="ECO:0000313" key="3">
    <source>
        <dbReference type="EMBL" id="KAA8498445.1"/>
    </source>
</evidence>
<dbReference type="PANTHER" id="PTHR10701:SF5">
    <property type="entry name" value="N-ALPHA-ACETYLTRANSFERASE 38, NATC AUXILIARY SUBUNIT"/>
    <property type="match status" value="1"/>
</dbReference>
<evidence type="ECO:0000256" key="1">
    <source>
        <dbReference type="SAM" id="MobiDB-lite"/>
    </source>
</evidence>
<dbReference type="OrthoDB" id="368909at2759"/>
<dbReference type="InterPro" id="IPR001163">
    <property type="entry name" value="Sm_dom_euk/arc"/>
</dbReference>
<evidence type="ECO:0000259" key="2">
    <source>
        <dbReference type="SMART" id="SM00651"/>
    </source>
</evidence>
<dbReference type="PANTHER" id="PTHR10701">
    <property type="entry name" value="SMALL NUCLEAR RIBONUCLEOPROTEIN-ASSOCIATED PROTEIN B AND N"/>
    <property type="match status" value="1"/>
</dbReference>
<feature type="domain" description="Sm" evidence="2">
    <location>
        <begin position="31"/>
        <end position="123"/>
    </location>
</feature>
<dbReference type="Proteomes" id="UP000324585">
    <property type="component" value="Unassembled WGS sequence"/>
</dbReference>
<organism evidence="3 4">
    <name type="scientific">Porphyridium purpureum</name>
    <name type="common">Red alga</name>
    <name type="synonym">Porphyridium cruentum</name>
    <dbReference type="NCBI Taxonomy" id="35688"/>
    <lineage>
        <taxon>Eukaryota</taxon>
        <taxon>Rhodophyta</taxon>
        <taxon>Bangiophyceae</taxon>
        <taxon>Porphyridiales</taxon>
        <taxon>Porphyridiaceae</taxon>
        <taxon>Porphyridium</taxon>
    </lineage>
</organism>
<dbReference type="SUPFAM" id="SSF50182">
    <property type="entry name" value="Sm-like ribonucleoproteins"/>
    <property type="match status" value="1"/>
</dbReference>